<proteinExistence type="predicted"/>
<keyword evidence="4" id="KW-1185">Reference proteome</keyword>
<dbReference type="Proteomes" id="UP000287374">
    <property type="component" value="Unassembled WGS sequence"/>
</dbReference>
<evidence type="ECO:0000313" key="3">
    <source>
        <dbReference type="Proteomes" id="UP000247152"/>
    </source>
</evidence>
<evidence type="ECO:0000313" key="1">
    <source>
        <dbReference type="EMBL" id="PWY55635.1"/>
    </source>
</evidence>
<dbReference type="EMBL" id="RZGX01000014">
    <property type="protein sequence ID" value="RUR21770.1"/>
    <property type="molecule type" value="Genomic_DNA"/>
</dbReference>
<reference evidence="1 3" key="1">
    <citation type="submission" date="2018-05" db="EMBL/GenBank/DDBJ databases">
        <title>Legionella qingyii sp.nov., whole genome shotgun sequence.</title>
        <authorList>
            <person name="Wu H."/>
            <person name="Zhu Q."/>
            <person name="Hu C."/>
        </authorList>
    </citation>
    <scope>NUCLEOTIDE SEQUENCE [LARGE SCALE GENOMIC DNA]</scope>
    <source>
        <strain evidence="1 3">HEB18</strain>
    </source>
</reference>
<organism evidence="1 3">
    <name type="scientific">Legionella qingyii</name>
    <dbReference type="NCBI Taxonomy" id="2184757"/>
    <lineage>
        <taxon>Bacteria</taxon>
        <taxon>Pseudomonadati</taxon>
        <taxon>Pseudomonadota</taxon>
        <taxon>Gammaproteobacteria</taxon>
        <taxon>Legionellales</taxon>
        <taxon>Legionellaceae</taxon>
        <taxon>Legionella</taxon>
    </lineage>
</organism>
<dbReference type="EMBL" id="QHJG01000016">
    <property type="protein sequence ID" value="PWY55635.1"/>
    <property type="molecule type" value="Genomic_DNA"/>
</dbReference>
<sequence>MGRKEEHEKIARFLQEKIQEKIGNKFSFTCSADADGIYFRLLTPQGFRPIGERREIEDMFRDIGIAVTPKISTGGTNNEEINHTLAGNPSEIEQLLRQLDSKMAEDYRLLIETENGKIIDNLNRLTAKDGIKWNSSQDGGVVCQHEQTIPRVPRSNSLPADSAADYFLFNLKARGINAQPNMELLRRNPTSVMLESSFKPSQFEQIKGELKIAFENKLDAKNPLNICSDYANKCQNEDPDACRERLFNEFFNTIVALSTQYPNMDGLQEMRRIIRNSQPYENGPCNEPHENILKKVIQEAKWKKSDSEFMKNFHQLRGRSEGAENFYQKLAALDSNNTQAIKEFNKNMGDILSSKSEETRGYGCW</sequence>
<name>A0A317U332_9GAMM</name>
<gene>
    <name evidence="1" type="ORF">DGG96_11055</name>
    <name evidence="2" type="ORF">ELY20_11115</name>
</gene>
<comment type="caution">
    <text evidence="1">The sequence shown here is derived from an EMBL/GenBank/DDBJ whole genome shotgun (WGS) entry which is preliminary data.</text>
</comment>
<dbReference type="RefSeq" id="WP_110142718.1">
    <property type="nucleotide sequence ID" value="NZ_QHJG01000016.1"/>
</dbReference>
<dbReference type="AlphaFoldDB" id="A0A317U332"/>
<reference evidence="2 4" key="2">
    <citation type="submission" date="2018-12" db="EMBL/GenBank/DDBJ databases">
        <title>Legionella sp,whole genome shotgun sequence.</title>
        <authorList>
            <person name="Wu H."/>
        </authorList>
    </citation>
    <scope>NUCLEOTIDE SEQUENCE [LARGE SCALE GENOMIC DNA]</scope>
    <source>
        <strain evidence="4">km489</strain>
        <strain evidence="2">Km489</strain>
    </source>
</reference>
<evidence type="ECO:0000313" key="2">
    <source>
        <dbReference type="EMBL" id="RUR21770.1"/>
    </source>
</evidence>
<evidence type="ECO:0000313" key="4">
    <source>
        <dbReference type="Proteomes" id="UP000287374"/>
    </source>
</evidence>
<dbReference type="Proteomes" id="UP000247152">
    <property type="component" value="Unassembled WGS sequence"/>
</dbReference>
<protein>
    <submittedName>
        <fullName evidence="1">Uncharacterized protein</fullName>
    </submittedName>
</protein>
<accession>A0A317U332</accession>